<evidence type="ECO:0000259" key="2">
    <source>
        <dbReference type="Pfam" id="PF13439"/>
    </source>
</evidence>
<dbReference type="InterPro" id="IPR038013">
    <property type="entry name" value="ALG11"/>
</dbReference>
<dbReference type="EMBL" id="CP002363">
    <property type="protein sequence ID" value="ADV64574.1"/>
    <property type="molecule type" value="Genomic_DNA"/>
</dbReference>
<feature type="domain" description="Glycosyltransferase subfamily 4-like N-terminal" evidence="2">
    <location>
        <begin position="18"/>
        <end position="171"/>
    </location>
</feature>
<name>E8R7U8_DESM0</name>
<organism evidence="3 4">
    <name type="scientific">Desulfurococcus mucosus (strain ATCC 35584 / DSM 2162 / JCM 9187 / O7/1)</name>
    <dbReference type="NCBI Taxonomy" id="765177"/>
    <lineage>
        <taxon>Archaea</taxon>
        <taxon>Thermoproteota</taxon>
        <taxon>Thermoprotei</taxon>
        <taxon>Desulfurococcales</taxon>
        <taxon>Desulfurococcaceae</taxon>
        <taxon>Desulfurococcus</taxon>
    </lineage>
</organism>
<dbReference type="Gene3D" id="3.40.50.2000">
    <property type="entry name" value="Glycogen Phosphorylase B"/>
    <property type="match status" value="2"/>
</dbReference>
<dbReference type="Pfam" id="PF13439">
    <property type="entry name" value="Glyco_transf_4"/>
    <property type="match status" value="1"/>
</dbReference>
<proteinExistence type="predicted"/>
<reference evidence="3 4" key="2">
    <citation type="journal article" date="2011" name="Stand. Genomic Sci.">
        <title>Complete genome sequence of Desulfurococcus mucosus type strain (O7/1).</title>
        <authorList>
            <person name="Wirth R."/>
            <person name="Chertkov O."/>
            <person name="Held B."/>
            <person name="Lapidus A."/>
            <person name="Nolan M."/>
            <person name="Lucas S."/>
            <person name="Hammon N."/>
            <person name="Deshpande S."/>
            <person name="Cheng J.F."/>
            <person name="Tapia R."/>
            <person name="Han C."/>
            <person name="Goodwin L."/>
            <person name="Pitluck S."/>
            <person name="Liolios K."/>
            <person name="Ioanna P."/>
            <person name="Ivanova N."/>
            <person name="Mavromatis K."/>
            <person name="Mikhailova N."/>
            <person name="Pati A."/>
            <person name="Chen A."/>
            <person name="Palaniappan K."/>
            <person name="Land M."/>
            <person name="Hauser L."/>
            <person name="Chang Y.J."/>
            <person name="Jeffries C.D."/>
            <person name="Bilek Y."/>
            <person name="Hader T."/>
            <person name="Rohde M."/>
            <person name="Spring S."/>
            <person name="Sikorski J."/>
            <person name="Goker M."/>
            <person name="Woyke T."/>
            <person name="Bristow J."/>
            <person name="Eisen J.A."/>
            <person name="Markowitz V."/>
            <person name="Hugenholtz P."/>
            <person name="Kyrpides N.C."/>
            <person name="Klenk H.P."/>
        </authorList>
    </citation>
    <scope>NUCLEOTIDE SEQUENCE [LARGE SCALE GENOMIC DNA]</scope>
    <source>
        <strain evidence="4">ATCC 35584 / DSM 2162 / JCM 9187 / O7/1</strain>
    </source>
</reference>
<dbReference type="STRING" id="765177.Desmu_0255"/>
<dbReference type="GO" id="GO:0004377">
    <property type="term" value="F:GDP-Man:Man(3)GlcNAc(2)-PP-Dol alpha-1,2-mannosyltransferase activity"/>
    <property type="evidence" value="ECO:0007669"/>
    <property type="project" value="InterPro"/>
</dbReference>
<protein>
    <submittedName>
        <fullName evidence="3">Glycosyl transferase group 1</fullName>
    </submittedName>
</protein>
<dbReference type="GO" id="GO:0016020">
    <property type="term" value="C:membrane"/>
    <property type="evidence" value="ECO:0007669"/>
    <property type="project" value="TreeGrafter"/>
</dbReference>
<dbReference type="InterPro" id="IPR028098">
    <property type="entry name" value="Glyco_trans_4-like_N"/>
</dbReference>
<dbReference type="PANTHER" id="PTHR45919:SF1">
    <property type="entry name" value="GDP-MAN:MAN(3)GLCNAC(2)-PP-DOL ALPHA-1,2-MANNOSYLTRANSFERASE"/>
    <property type="match status" value="1"/>
</dbReference>
<evidence type="ECO:0000313" key="3">
    <source>
        <dbReference type="EMBL" id="ADV64574.1"/>
    </source>
</evidence>
<reference evidence="4" key="1">
    <citation type="submission" date="2010-11" db="EMBL/GenBank/DDBJ databases">
        <title>The complete genome of Desulfurococcus mucosus DSM 2162.</title>
        <authorList>
            <consortium name="US DOE Joint Genome Institute (JGI-PGF)"/>
            <person name="Lucas S."/>
            <person name="Copeland A."/>
            <person name="Lapidus A."/>
            <person name="Bruce D."/>
            <person name="Goodwin L."/>
            <person name="Pitluck S."/>
            <person name="Kyrpides N."/>
            <person name="Mavromatis K."/>
            <person name="Pagani I."/>
            <person name="Ivanova N."/>
            <person name="Ovchinnikova G."/>
            <person name="Chertkov O."/>
            <person name="Held B."/>
            <person name="Brettin T."/>
            <person name="Detter J.C."/>
            <person name="Tapia R."/>
            <person name="Han C."/>
            <person name="Land M."/>
            <person name="Hauser L."/>
            <person name="Markowitz V."/>
            <person name="Cheng J.-F."/>
            <person name="Hugenholtz P."/>
            <person name="Woyke T."/>
            <person name="Wu D."/>
            <person name="Wirth R."/>
            <person name="Bilek Y."/>
            <person name="Hader T."/>
            <person name="Klenk H.-P."/>
            <person name="Eisen J.A."/>
        </authorList>
    </citation>
    <scope>NUCLEOTIDE SEQUENCE [LARGE SCALE GENOMIC DNA]</scope>
    <source>
        <strain evidence="4">ATCC 35584 / DSM 2162 / JCM 9187 / O7/1</strain>
    </source>
</reference>
<dbReference type="CDD" id="cd03801">
    <property type="entry name" value="GT4_PimA-like"/>
    <property type="match status" value="1"/>
</dbReference>
<dbReference type="eggNOG" id="arCOG01403">
    <property type="taxonomic scope" value="Archaea"/>
</dbReference>
<dbReference type="PANTHER" id="PTHR45919">
    <property type="entry name" value="GDP-MAN:MAN(3)GLCNAC(2)-PP-DOL ALPHA-1,2-MANNOSYLTRANSFERASE"/>
    <property type="match status" value="1"/>
</dbReference>
<accession>E8R7U8</accession>
<feature type="domain" description="Glycosyl transferase family 1" evidence="1">
    <location>
        <begin position="181"/>
        <end position="343"/>
    </location>
</feature>
<dbReference type="InterPro" id="IPR001296">
    <property type="entry name" value="Glyco_trans_1"/>
</dbReference>
<keyword evidence="4" id="KW-1185">Reference proteome</keyword>
<dbReference type="KEGG" id="dmu:Desmu_0255"/>
<gene>
    <name evidence="3" type="ordered locus">Desmu_0255</name>
</gene>
<sequence length="370" mass="41870">MRYILVRHHMFNTYFMGPGGSEYVTLETALAFARRGFTVYIDSVTLHTPSRLKELIHHYGLKPGEVRRVGLGDPGGDPLLIVNTSGDILSGRSDVLYLHYPSFLSHEFYYPGLNGVFELAGKTYSLLNSIVFPFVMRKVKAYIANSSFTASFFRRYYGIEPHVITPPVNTDDILEAPPPARTEREAMVLSVARISPEKHVERVIYVARELSTRGVKPRFVVAGSLSKYNKDYYEGLRELAVREGVDDIVEFKVNVARNELVELYRRSMIYLHPTPREHFGISIVEAMAAGTPAVIPLDSGSWRDIAMCDKGLALPYRSIGEASSAVRMLLEDSSLWMHLSRAGATRARELDRHMFHEKLYYTLKPFIRAG</sequence>
<dbReference type="HOGENOM" id="CLU_017896_3_0_2"/>
<evidence type="ECO:0000313" key="4">
    <source>
        <dbReference type="Proteomes" id="UP000001068"/>
    </source>
</evidence>
<dbReference type="GO" id="GO:0006487">
    <property type="term" value="P:protein N-linked glycosylation"/>
    <property type="evidence" value="ECO:0007669"/>
    <property type="project" value="TreeGrafter"/>
</dbReference>
<dbReference type="AlphaFoldDB" id="E8R7U8"/>
<keyword evidence="3" id="KW-0808">Transferase</keyword>
<dbReference type="Proteomes" id="UP000001068">
    <property type="component" value="Chromosome"/>
</dbReference>
<dbReference type="SUPFAM" id="SSF53756">
    <property type="entry name" value="UDP-Glycosyltransferase/glycogen phosphorylase"/>
    <property type="match status" value="1"/>
</dbReference>
<dbReference type="Pfam" id="PF00534">
    <property type="entry name" value="Glycos_transf_1"/>
    <property type="match status" value="1"/>
</dbReference>
<evidence type="ECO:0000259" key="1">
    <source>
        <dbReference type="Pfam" id="PF00534"/>
    </source>
</evidence>